<organism evidence="2 3">
    <name type="scientific">Cercocebus atys</name>
    <name type="common">Sooty mangabey</name>
    <name type="synonym">Cercocebus torquatus atys</name>
    <dbReference type="NCBI Taxonomy" id="9531"/>
    <lineage>
        <taxon>Eukaryota</taxon>
        <taxon>Metazoa</taxon>
        <taxon>Chordata</taxon>
        <taxon>Craniata</taxon>
        <taxon>Vertebrata</taxon>
        <taxon>Euteleostomi</taxon>
        <taxon>Mammalia</taxon>
        <taxon>Eutheria</taxon>
        <taxon>Euarchontoglires</taxon>
        <taxon>Primates</taxon>
        <taxon>Haplorrhini</taxon>
        <taxon>Catarrhini</taxon>
        <taxon>Cercopithecidae</taxon>
        <taxon>Cercopithecinae</taxon>
        <taxon>Cercocebus</taxon>
    </lineage>
</organism>
<sequence length="103" mass="11049">MLGGLGKLAAKGLKATEGVSEDPELLSTWAGGIWVHAVEEVVKEVVGHAKETGQKGRAGKQGGRKGSQPDKKMKKPRKTVTNTSSTKCHHPRRARESLRQPGQ</sequence>
<reference evidence="2" key="2">
    <citation type="submission" date="2025-09" db="UniProtKB">
        <authorList>
            <consortium name="Ensembl"/>
        </authorList>
    </citation>
    <scope>IDENTIFICATION</scope>
</reference>
<dbReference type="PANTHER" id="PTHR34994">
    <property type="entry name" value="PROTEIN FAM25A-RELATED"/>
    <property type="match status" value="1"/>
</dbReference>
<accession>A0A2K5LRH0</accession>
<proteinExistence type="predicted"/>
<dbReference type="AlphaFoldDB" id="A0A2K5LRH0"/>
<reference evidence="2" key="1">
    <citation type="submission" date="2025-08" db="UniProtKB">
        <authorList>
            <consortium name="Ensembl"/>
        </authorList>
    </citation>
    <scope>IDENTIFICATION</scope>
</reference>
<dbReference type="Ensembl" id="ENSCATT00000039687.1">
    <property type="protein sequence ID" value="ENSCATP00000015533.1"/>
    <property type="gene ID" value="ENSCATG00000031749.1"/>
</dbReference>
<dbReference type="STRING" id="9531.ENSCATP00000015533"/>
<feature type="region of interest" description="Disordered" evidence="1">
    <location>
        <begin position="46"/>
        <end position="103"/>
    </location>
</feature>
<protein>
    <submittedName>
        <fullName evidence="2">Uncharacterized protein</fullName>
    </submittedName>
</protein>
<keyword evidence="3" id="KW-1185">Reference proteome</keyword>
<dbReference type="OMA" id="WVHAVEE"/>
<dbReference type="PANTHER" id="PTHR34994:SF1">
    <property type="entry name" value="PROTEIN FAM25A-RELATED"/>
    <property type="match status" value="1"/>
</dbReference>
<evidence type="ECO:0000313" key="3">
    <source>
        <dbReference type="Proteomes" id="UP000233060"/>
    </source>
</evidence>
<dbReference type="Pfam" id="PF15825">
    <property type="entry name" value="FAM25"/>
    <property type="match status" value="1"/>
</dbReference>
<evidence type="ECO:0000313" key="2">
    <source>
        <dbReference type="Ensembl" id="ENSCATP00000015533.1"/>
    </source>
</evidence>
<feature type="region of interest" description="Disordered" evidence="1">
    <location>
        <begin position="1"/>
        <end position="21"/>
    </location>
</feature>
<dbReference type="Proteomes" id="UP000233060">
    <property type="component" value="Unassembled WGS sequence"/>
</dbReference>
<feature type="compositionally biased region" description="Basic and acidic residues" evidence="1">
    <location>
        <begin position="94"/>
        <end position="103"/>
    </location>
</feature>
<evidence type="ECO:0000256" key="1">
    <source>
        <dbReference type="SAM" id="MobiDB-lite"/>
    </source>
</evidence>
<name>A0A2K5LRH0_CERAT</name>
<dbReference type="InterPro" id="IPR023243">
    <property type="entry name" value="FAM25"/>
</dbReference>